<dbReference type="EMBL" id="GG697340">
    <property type="protein sequence ID" value="EFQ28291.1"/>
    <property type="molecule type" value="Genomic_DNA"/>
</dbReference>
<dbReference type="RefSeq" id="XP_008092311.1">
    <property type="nucleotide sequence ID" value="XM_008094120.1"/>
</dbReference>
<organism evidence="2">
    <name type="scientific">Colletotrichum graminicola (strain M1.001 / M2 / FGSC 10212)</name>
    <name type="common">Maize anthracnose fungus</name>
    <name type="synonym">Glomerella graminicola</name>
    <dbReference type="NCBI Taxonomy" id="645133"/>
    <lineage>
        <taxon>Eukaryota</taxon>
        <taxon>Fungi</taxon>
        <taxon>Dikarya</taxon>
        <taxon>Ascomycota</taxon>
        <taxon>Pezizomycotina</taxon>
        <taxon>Sordariomycetes</taxon>
        <taxon>Hypocreomycetidae</taxon>
        <taxon>Glomerellales</taxon>
        <taxon>Glomerellaceae</taxon>
        <taxon>Colletotrichum</taxon>
        <taxon>Colletotrichum graminicola species complex</taxon>
    </lineage>
</organism>
<dbReference type="HOGENOM" id="CLU_2061326_0_0_1"/>
<dbReference type="VEuPathDB" id="FungiDB:GLRG_03435"/>
<reference evidence="2" key="1">
    <citation type="journal article" date="2012" name="Nat. Genet.">
        <title>Lifestyle transitions in plant pathogenic Colletotrichum fungi deciphered by genome and transcriptome analyses.</title>
        <authorList>
            <person name="O'Connell R.J."/>
            <person name="Thon M.R."/>
            <person name="Hacquard S."/>
            <person name="Amyotte S.G."/>
            <person name="Kleemann J."/>
            <person name="Torres M.F."/>
            <person name="Damm U."/>
            <person name="Buiate E.A."/>
            <person name="Epstein L."/>
            <person name="Alkan N."/>
            <person name="Altmueller J."/>
            <person name="Alvarado-Balderrama L."/>
            <person name="Bauser C.A."/>
            <person name="Becker C."/>
            <person name="Birren B.W."/>
            <person name="Chen Z."/>
            <person name="Choi J."/>
            <person name="Crouch J.A."/>
            <person name="Duvick J.P."/>
            <person name="Farman M.A."/>
            <person name="Gan P."/>
            <person name="Heiman D."/>
            <person name="Henrissat B."/>
            <person name="Howard R.J."/>
            <person name="Kabbage M."/>
            <person name="Koch C."/>
            <person name="Kracher B."/>
            <person name="Kubo Y."/>
            <person name="Law A.D."/>
            <person name="Lebrun M.-H."/>
            <person name="Lee Y.-H."/>
            <person name="Miyara I."/>
            <person name="Moore N."/>
            <person name="Neumann U."/>
            <person name="Nordstroem K."/>
            <person name="Panaccione D.G."/>
            <person name="Panstruga R."/>
            <person name="Place M."/>
            <person name="Proctor R.H."/>
            <person name="Prusky D."/>
            <person name="Rech G."/>
            <person name="Reinhardt R."/>
            <person name="Rollins J.A."/>
            <person name="Rounsley S."/>
            <person name="Schardl C.L."/>
            <person name="Schwartz D.C."/>
            <person name="Shenoy N."/>
            <person name="Shirasu K."/>
            <person name="Sikhakolli U.R."/>
            <person name="Stueber K."/>
            <person name="Sukno S.A."/>
            <person name="Sweigard J.A."/>
            <person name="Takano Y."/>
            <person name="Takahara H."/>
            <person name="Trail F."/>
            <person name="van der Does H.C."/>
            <person name="Voll L.M."/>
            <person name="Will I."/>
            <person name="Young S."/>
            <person name="Zeng Q."/>
            <person name="Zhang J."/>
            <person name="Zhou S."/>
            <person name="Dickman M.B."/>
            <person name="Schulze-Lefert P."/>
            <person name="Ver Loren van Themaat E."/>
            <person name="Ma L.-J."/>
            <person name="Vaillancourt L.J."/>
        </authorList>
    </citation>
    <scope>NUCLEOTIDE SEQUENCE [LARGE SCALE GENOMIC DNA]</scope>
    <source>
        <strain evidence="2">M1.001 / M2 / FGSC 10212</strain>
    </source>
</reference>
<name>E3QBF2_COLGM</name>
<dbReference type="AlphaFoldDB" id="E3QBF2"/>
<dbReference type="Proteomes" id="UP000008782">
    <property type="component" value="Unassembled WGS sequence"/>
</dbReference>
<accession>E3QBF2</accession>
<evidence type="ECO:0000313" key="1">
    <source>
        <dbReference type="EMBL" id="EFQ28291.1"/>
    </source>
</evidence>
<protein>
    <submittedName>
        <fullName evidence="1">Uncharacterized protein</fullName>
    </submittedName>
</protein>
<gene>
    <name evidence="1" type="ORF">GLRG_03435</name>
</gene>
<keyword evidence="2" id="KW-1185">Reference proteome</keyword>
<evidence type="ECO:0000313" key="2">
    <source>
        <dbReference type="Proteomes" id="UP000008782"/>
    </source>
</evidence>
<dbReference type="GeneID" id="24408800"/>
<dbReference type="OrthoDB" id="4849581at2759"/>
<proteinExistence type="predicted"/>
<sequence>MCLAEHIYYINCGCWEGRHIRWQCPRGSPRGAGACPDVECSGVFRKWGRCLVCQRRQAQERRQQQHVFVTGTDHGSHTAAALLHPNLTRWRARDEGRWEQGPTRTSGIEWHHRFDRLRV</sequence>